<reference evidence="11" key="1">
    <citation type="submission" date="2025-08" db="UniProtKB">
        <authorList>
            <consortium name="Ensembl"/>
        </authorList>
    </citation>
    <scope>IDENTIFICATION</scope>
</reference>
<feature type="domain" description="G-protein coupled receptors family 1 profile" evidence="10">
    <location>
        <begin position="58"/>
        <end position="222"/>
    </location>
</feature>
<sequence length="269" mass="30970">MSGEVVGSISFPNQLASLCSGSIHTMKVGWMLELLWQVDQRGQVHQREHQGLCPAPWYIAIVHPSSEKRTVQWTIIINLLVWMGSFLLTVPVMIYAKVVRRQHLEVCMMYLDGPEDMYWYTLYQSVLGFIIPLIIISTFYSLTLYHVFSSIRQVKRKQSMWAKRATKMVLMVIAVFVICWSPYHIIQVINLGNNKPTIAFVYVYNISICLSYSHSCINPLMLLIFAHNYLERLCRRNTQDSSQHSSKATVVRKDGSSMTNDPNCRITAI</sequence>
<keyword evidence="3 9" id="KW-0812">Transmembrane</keyword>
<accession>A0A8C6LZ10</accession>
<dbReference type="InterPro" id="IPR017452">
    <property type="entry name" value="GPCR_Rhodpsn_7TM"/>
</dbReference>
<keyword evidence="5" id="KW-0297">G-protein coupled receptor</keyword>
<keyword evidence="12" id="KW-1185">Reference proteome</keyword>
<dbReference type="GeneTree" id="ENSGT00940000166166"/>
<dbReference type="AlphaFoldDB" id="A0A8C6LZ10"/>
<proteinExistence type="predicted"/>
<dbReference type="GO" id="GO:0007218">
    <property type="term" value="P:neuropeptide signaling pathway"/>
    <property type="evidence" value="ECO:0007669"/>
    <property type="project" value="TreeGrafter"/>
</dbReference>
<organism evidence="11 12">
    <name type="scientific">Nothobranchius furzeri</name>
    <name type="common">Turquoise killifish</name>
    <dbReference type="NCBI Taxonomy" id="105023"/>
    <lineage>
        <taxon>Eukaryota</taxon>
        <taxon>Metazoa</taxon>
        <taxon>Chordata</taxon>
        <taxon>Craniata</taxon>
        <taxon>Vertebrata</taxon>
        <taxon>Euteleostomi</taxon>
        <taxon>Actinopterygii</taxon>
        <taxon>Neopterygii</taxon>
        <taxon>Teleostei</taxon>
        <taxon>Neoteleostei</taxon>
        <taxon>Acanthomorphata</taxon>
        <taxon>Ovalentaria</taxon>
        <taxon>Atherinomorphae</taxon>
        <taxon>Cyprinodontiformes</taxon>
        <taxon>Nothobranchiidae</taxon>
        <taxon>Nothobranchius</taxon>
    </lineage>
</organism>
<feature type="transmembrane region" description="Helical" evidence="9">
    <location>
        <begin position="201"/>
        <end position="226"/>
    </location>
</feature>
<dbReference type="InterPro" id="IPR000276">
    <property type="entry name" value="GPCR_Rhodpsn"/>
</dbReference>
<keyword evidence="6 9" id="KW-0472">Membrane</keyword>
<dbReference type="GO" id="GO:0042923">
    <property type="term" value="F:neuropeptide binding"/>
    <property type="evidence" value="ECO:0007669"/>
    <property type="project" value="TreeGrafter"/>
</dbReference>
<evidence type="ECO:0000256" key="9">
    <source>
        <dbReference type="SAM" id="Phobius"/>
    </source>
</evidence>
<evidence type="ECO:0000256" key="8">
    <source>
        <dbReference type="ARBA" id="ARBA00023224"/>
    </source>
</evidence>
<evidence type="ECO:0000256" key="6">
    <source>
        <dbReference type="ARBA" id="ARBA00023136"/>
    </source>
</evidence>
<comment type="subcellular location">
    <subcellularLocation>
        <location evidence="1">Cell membrane</location>
        <topology evidence="1">Multi-pass membrane protein</topology>
    </subcellularLocation>
</comment>
<dbReference type="Pfam" id="PF00001">
    <property type="entry name" value="7tm_1"/>
    <property type="match status" value="1"/>
</dbReference>
<dbReference type="GO" id="GO:0032400">
    <property type="term" value="P:melanosome localization"/>
    <property type="evidence" value="ECO:0007669"/>
    <property type="project" value="Ensembl"/>
</dbReference>
<dbReference type="Proteomes" id="UP000694548">
    <property type="component" value="Unassembled WGS sequence"/>
</dbReference>
<dbReference type="SUPFAM" id="SSF81321">
    <property type="entry name" value="Family A G protein-coupled receptor-like"/>
    <property type="match status" value="1"/>
</dbReference>
<feature type="transmembrane region" description="Helical" evidence="9">
    <location>
        <begin position="169"/>
        <end position="189"/>
    </location>
</feature>
<feature type="transmembrane region" description="Helical" evidence="9">
    <location>
        <begin position="118"/>
        <end position="148"/>
    </location>
</feature>
<dbReference type="Ensembl" id="ENSNFUT00015027332.1">
    <property type="protein sequence ID" value="ENSNFUP00015026153.1"/>
    <property type="gene ID" value="ENSNFUG00015012678.1"/>
</dbReference>
<dbReference type="GO" id="GO:0120302">
    <property type="term" value="P:background adaptation"/>
    <property type="evidence" value="ECO:0007669"/>
    <property type="project" value="Ensembl"/>
</dbReference>
<dbReference type="PANTHER" id="PTHR24229:SF85">
    <property type="entry name" value="MELANIN-CONCENTRATING HORMONE RECEPTOR 2"/>
    <property type="match status" value="1"/>
</dbReference>
<evidence type="ECO:0000313" key="11">
    <source>
        <dbReference type="Ensembl" id="ENSNFUP00015026153.1"/>
    </source>
</evidence>
<keyword evidence="2" id="KW-1003">Cell membrane</keyword>
<dbReference type="GO" id="GO:0043005">
    <property type="term" value="C:neuron projection"/>
    <property type="evidence" value="ECO:0007669"/>
    <property type="project" value="TreeGrafter"/>
</dbReference>
<protein>
    <submittedName>
        <fullName evidence="11">Melanin concentrating hormone receptor 2b</fullName>
    </submittedName>
</protein>
<dbReference type="Gene3D" id="1.20.1070.10">
    <property type="entry name" value="Rhodopsin 7-helix transmembrane proteins"/>
    <property type="match status" value="1"/>
</dbReference>
<evidence type="ECO:0000256" key="2">
    <source>
        <dbReference type="ARBA" id="ARBA00022475"/>
    </source>
</evidence>
<name>A0A8C6LZ10_NOTFU</name>
<evidence type="ECO:0000259" key="10">
    <source>
        <dbReference type="PROSITE" id="PS50262"/>
    </source>
</evidence>
<evidence type="ECO:0000256" key="1">
    <source>
        <dbReference type="ARBA" id="ARBA00004651"/>
    </source>
</evidence>
<evidence type="ECO:0000256" key="4">
    <source>
        <dbReference type="ARBA" id="ARBA00022989"/>
    </source>
</evidence>
<dbReference type="PANTHER" id="PTHR24229">
    <property type="entry name" value="NEUROPEPTIDES RECEPTOR"/>
    <property type="match status" value="1"/>
</dbReference>
<evidence type="ECO:0000256" key="3">
    <source>
        <dbReference type="ARBA" id="ARBA00022692"/>
    </source>
</evidence>
<keyword evidence="7" id="KW-0675">Receptor</keyword>
<dbReference type="GO" id="GO:0004930">
    <property type="term" value="F:G protein-coupled receptor activity"/>
    <property type="evidence" value="ECO:0007669"/>
    <property type="project" value="UniProtKB-KW"/>
</dbReference>
<dbReference type="PRINTS" id="PR00237">
    <property type="entry name" value="GPCRRHODOPSN"/>
</dbReference>
<dbReference type="GO" id="GO:0005886">
    <property type="term" value="C:plasma membrane"/>
    <property type="evidence" value="ECO:0007669"/>
    <property type="project" value="UniProtKB-SubCell"/>
</dbReference>
<evidence type="ECO:0000313" key="12">
    <source>
        <dbReference type="Proteomes" id="UP000694548"/>
    </source>
</evidence>
<feature type="transmembrane region" description="Helical" evidence="9">
    <location>
        <begin position="75"/>
        <end position="98"/>
    </location>
</feature>
<keyword evidence="8" id="KW-0807">Transducer</keyword>
<evidence type="ECO:0000256" key="7">
    <source>
        <dbReference type="ARBA" id="ARBA00023170"/>
    </source>
</evidence>
<dbReference type="PROSITE" id="PS50262">
    <property type="entry name" value="G_PROTEIN_RECEP_F1_2"/>
    <property type="match status" value="1"/>
</dbReference>
<keyword evidence="4 9" id="KW-1133">Transmembrane helix</keyword>
<evidence type="ECO:0000256" key="5">
    <source>
        <dbReference type="ARBA" id="ARBA00023040"/>
    </source>
</evidence>
<reference evidence="11" key="2">
    <citation type="submission" date="2025-09" db="UniProtKB">
        <authorList>
            <consortium name="Ensembl"/>
        </authorList>
    </citation>
    <scope>IDENTIFICATION</scope>
</reference>